<dbReference type="RefSeq" id="WP_157900547.1">
    <property type="nucleotide sequence ID" value="NZ_LT721901.1"/>
</dbReference>
<accession>A0A2U3NLI2</accession>
<reference evidence="1 2" key="1">
    <citation type="submission" date="2017-01" db="EMBL/GenBank/DDBJ databases">
        <authorList>
            <consortium name="Urmite Genomes"/>
        </authorList>
    </citation>
    <scope>NUCLEOTIDE SEQUENCE [LARGE SCALE GENOMIC DNA]</scope>
    <source>
        <strain evidence="1 2">AB57</strain>
    </source>
</reference>
<sequence length="192" mass="21359">MSKNAIESRQGRCVEGLYEDENGDYRFDGQMDAETFDIVCARLGRNNAPALLSDLYYSGSLDLLAHPSVVAVAWSISEHPESSLERDVWDELFRAAGYTDDGRPAAPPTEPVTVYRGCTPDGWEGMSWTSDLAMARRFAHGQLRGRAAGHVYALDAKPDRVLAYIHEIGRRESEYVIDTSCVLQEAVRLVDD</sequence>
<gene>
    <name evidence="1" type="ORF">MRAB57_158</name>
</gene>
<dbReference type="Proteomes" id="UP000240988">
    <property type="component" value="Unassembled WGS sequence"/>
</dbReference>
<name>A0A2U3NLI2_9MYCO</name>
<protein>
    <submittedName>
        <fullName evidence="1">Uncharacterized protein</fullName>
    </submittedName>
</protein>
<keyword evidence="2" id="KW-1185">Reference proteome</keyword>
<dbReference type="OrthoDB" id="4634877at2"/>
<evidence type="ECO:0000313" key="2">
    <source>
        <dbReference type="Proteomes" id="UP000240988"/>
    </source>
</evidence>
<evidence type="ECO:0000313" key="1">
    <source>
        <dbReference type="EMBL" id="SPM32360.1"/>
    </source>
</evidence>
<dbReference type="AlphaFoldDB" id="A0A2U3NLI2"/>
<proteinExistence type="predicted"/>
<organism evidence="1 2">
    <name type="scientific">Mycobacterium rhizamassiliense</name>
    <dbReference type="NCBI Taxonomy" id="1841860"/>
    <lineage>
        <taxon>Bacteria</taxon>
        <taxon>Bacillati</taxon>
        <taxon>Actinomycetota</taxon>
        <taxon>Actinomycetes</taxon>
        <taxon>Mycobacteriales</taxon>
        <taxon>Mycobacteriaceae</taxon>
        <taxon>Mycobacterium</taxon>
    </lineage>
</organism>
<dbReference type="EMBL" id="FUFA01000001">
    <property type="protein sequence ID" value="SPM32360.1"/>
    <property type="molecule type" value="Genomic_DNA"/>
</dbReference>